<keyword evidence="6" id="KW-0813">Transport</keyword>
<evidence type="ECO:0000256" key="5">
    <source>
        <dbReference type="ARBA" id="ARBA00020857"/>
    </source>
</evidence>
<evidence type="ECO:0000256" key="2">
    <source>
        <dbReference type="ARBA" id="ARBA00004429"/>
    </source>
</evidence>
<protein>
    <recommendedName>
        <fullName evidence="5">Intermembrane phospholipid transport system permease protein MlaE</fullName>
    </recommendedName>
</protein>
<feature type="transmembrane region" description="Helical" evidence="12">
    <location>
        <begin position="239"/>
        <end position="259"/>
    </location>
</feature>
<feature type="transmembrane region" description="Helical" evidence="12">
    <location>
        <begin position="149"/>
        <end position="178"/>
    </location>
</feature>
<dbReference type="Pfam" id="PF02405">
    <property type="entry name" value="MlaE"/>
    <property type="match status" value="1"/>
</dbReference>
<comment type="subcellular location">
    <subcellularLocation>
        <location evidence="2 12">Cell inner membrane</location>
        <topology evidence="2 12">Multi-pass membrane protein</topology>
    </subcellularLocation>
</comment>
<dbReference type="GO" id="GO:0005548">
    <property type="term" value="F:phospholipid transporter activity"/>
    <property type="evidence" value="ECO:0007669"/>
    <property type="project" value="TreeGrafter"/>
</dbReference>
<dbReference type="OrthoDB" id="9806241at2"/>
<keyword evidence="8 12" id="KW-0997">Cell inner membrane</keyword>
<dbReference type="InterPro" id="IPR003453">
    <property type="entry name" value="ABC_MlaE_roteobac"/>
</dbReference>
<feature type="transmembrane region" description="Helical" evidence="12">
    <location>
        <begin position="14"/>
        <end position="33"/>
    </location>
</feature>
<feature type="transmembrane region" description="Helical" evidence="12">
    <location>
        <begin position="54"/>
        <end position="80"/>
    </location>
</feature>
<proteinExistence type="inferred from homology"/>
<name>A0A220VC28_9GAMM</name>
<keyword evidence="14" id="KW-1185">Reference proteome</keyword>
<dbReference type="InterPro" id="IPR030802">
    <property type="entry name" value="Permease_MalE"/>
</dbReference>
<sequence length="261" mass="28525">MKNVNLICLVGYKFLNWVCSMGKAFMLLFDVLLSRPEFKKNYSIVLKEIYKSGILSLPIIVVSAIFIGMVISFQGYVILVNFGAESSLGQLISLSLLRELGPVITALLFIGRACTSITAEIGLMKATEQLSSLEVMGINPLKRVISPRFWSCLIAVPILTLIFVVIGVWGGYIVAVYWNGVNGGEFLSSVQDSINLKYDVLNCIIKSFMFALVGTLSSLYHGYYAKPTPDGLGSATTKAVVQGSLLVLGMDFILTFIMFGN</sequence>
<dbReference type="KEGG" id="pmai:CF386_02250"/>
<dbReference type="GO" id="GO:0043190">
    <property type="term" value="C:ATP-binding cassette (ABC) transporter complex"/>
    <property type="evidence" value="ECO:0007669"/>
    <property type="project" value="InterPro"/>
</dbReference>
<evidence type="ECO:0000256" key="1">
    <source>
        <dbReference type="ARBA" id="ARBA00002460"/>
    </source>
</evidence>
<evidence type="ECO:0000313" key="14">
    <source>
        <dbReference type="Proteomes" id="UP000242175"/>
    </source>
</evidence>
<evidence type="ECO:0000313" key="13">
    <source>
        <dbReference type="EMBL" id="ASK77947.1"/>
    </source>
</evidence>
<dbReference type="RefSeq" id="WP_089072857.1">
    <property type="nucleotide sequence ID" value="NZ_CBCSAM010000005.1"/>
</dbReference>
<gene>
    <name evidence="13" type="ORF">CF386_02250</name>
</gene>
<dbReference type="EMBL" id="CP022355">
    <property type="protein sequence ID" value="ASK77947.1"/>
    <property type="molecule type" value="Genomic_DNA"/>
</dbReference>
<comment type="subunit">
    <text evidence="4">The complex is composed of two ATP-binding proteins (MlaF), two transmembrane proteins (MlaE), two cytoplasmic solute-binding proteins (MlaB) and six periplasmic solute-binding proteins (MlaD).</text>
</comment>
<evidence type="ECO:0000256" key="6">
    <source>
        <dbReference type="ARBA" id="ARBA00022448"/>
    </source>
</evidence>
<evidence type="ECO:0000256" key="10">
    <source>
        <dbReference type="ARBA" id="ARBA00022989"/>
    </source>
</evidence>
<evidence type="ECO:0000256" key="9">
    <source>
        <dbReference type="ARBA" id="ARBA00022692"/>
    </source>
</evidence>
<evidence type="ECO:0000256" key="7">
    <source>
        <dbReference type="ARBA" id="ARBA00022475"/>
    </source>
</evidence>
<dbReference type="PANTHER" id="PTHR30188:SF4">
    <property type="entry name" value="PROTEIN TRIGALACTOSYLDIACYLGLYCEROL 1, CHLOROPLASTIC"/>
    <property type="match status" value="1"/>
</dbReference>
<dbReference type="NCBIfam" id="NF033619">
    <property type="entry name" value="perm_MlaE_1"/>
    <property type="match status" value="1"/>
</dbReference>
<dbReference type="NCBIfam" id="TIGR00056">
    <property type="entry name" value="MlaE family lipid ABC transporter permease subunit"/>
    <property type="match status" value="1"/>
</dbReference>
<dbReference type="AlphaFoldDB" id="A0A220VC28"/>
<keyword evidence="11 12" id="KW-0472">Membrane</keyword>
<evidence type="ECO:0000256" key="3">
    <source>
        <dbReference type="ARBA" id="ARBA00007556"/>
    </source>
</evidence>
<keyword evidence="10 12" id="KW-1133">Transmembrane helix</keyword>
<comment type="function">
    <text evidence="1">Part of the ABC transporter complex MlaFEDB, which is involved in a phospholipid transport pathway that maintains lipid asymmetry in the outer membrane by retrograde trafficking of phospholipids from the outer membrane to the inner membrane. Probably responsible for the translocation of the substrate across the membrane.</text>
</comment>
<accession>A0A220VC28</accession>
<dbReference type="Proteomes" id="UP000242175">
    <property type="component" value="Chromosome large"/>
</dbReference>
<feature type="transmembrane region" description="Helical" evidence="12">
    <location>
        <begin position="198"/>
        <end position="219"/>
    </location>
</feature>
<evidence type="ECO:0000256" key="8">
    <source>
        <dbReference type="ARBA" id="ARBA00022519"/>
    </source>
</evidence>
<dbReference type="InterPro" id="IPR053408">
    <property type="entry name" value="MlaE_Permease"/>
</dbReference>
<evidence type="ECO:0000256" key="11">
    <source>
        <dbReference type="ARBA" id="ARBA00023136"/>
    </source>
</evidence>
<dbReference type="PANTHER" id="PTHR30188">
    <property type="entry name" value="ABC TRANSPORTER PERMEASE PROTEIN-RELATED"/>
    <property type="match status" value="1"/>
</dbReference>
<keyword evidence="9 12" id="KW-0812">Transmembrane</keyword>
<organism evidence="13 14">
    <name type="scientific">Paraphotobacterium marinum</name>
    <dbReference type="NCBI Taxonomy" id="1755811"/>
    <lineage>
        <taxon>Bacteria</taxon>
        <taxon>Pseudomonadati</taxon>
        <taxon>Pseudomonadota</taxon>
        <taxon>Gammaproteobacteria</taxon>
        <taxon>Vibrionales</taxon>
        <taxon>Vibrionaceae</taxon>
        <taxon>Paraphotobacterium</taxon>
    </lineage>
</organism>
<reference evidence="13 14" key="1">
    <citation type="journal article" date="2016" name="Int. J. Syst. Evol. Microbiol.">
        <title>Paraphotobacterium marinum gen. nov., sp. nov., a member of the family Vibrionaceae, isolated from surface seawater.</title>
        <authorList>
            <person name="Huang Z."/>
            <person name="Dong C."/>
            <person name="Shao Z."/>
        </authorList>
    </citation>
    <scope>NUCLEOTIDE SEQUENCE [LARGE SCALE GENOMIC DNA]</scope>
    <source>
        <strain evidence="13 14">NSCS20N07D</strain>
    </source>
</reference>
<comment type="similarity">
    <text evidence="3 12">Belongs to the MlaE permease family.</text>
</comment>
<evidence type="ECO:0000256" key="12">
    <source>
        <dbReference type="RuleBase" id="RU362044"/>
    </source>
</evidence>
<keyword evidence="7" id="KW-1003">Cell membrane</keyword>
<evidence type="ECO:0000256" key="4">
    <source>
        <dbReference type="ARBA" id="ARBA00011380"/>
    </source>
</evidence>